<proteinExistence type="predicted"/>
<feature type="compositionally biased region" description="Polar residues" evidence="1">
    <location>
        <begin position="46"/>
        <end position="59"/>
    </location>
</feature>
<feature type="compositionally biased region" description="Low complexity" evidence="1">
    <location>
        <begin position="60"/>
        <end position="71"/>
    </location>
</feature>
<reference evidence="2 3" key="1">
    <citation type="submission" date="2019-06" db="EMBL/GenBank/DDBJ databases">
        <title>Draft genomes of female and male turbot (Scophthalmus maximus).</title>
        <authorList>
            <person name="Xu H."/>
            <person name="Xu X.-W."/>
            <person name="Shao C."/>
            <person name="Chen S."/>
        </authorList>
    </citation>
    <scope>NUCLEOTIDE SEQUENCE [LARGE SCALE GENOMIC DNA]</scope>
    <source>
        <strain evidence="2">Ysfricsl-2016a</strain>
        <tissue evidence="2">Blood</tissue>
    </source>
</reference>
<evidence type="ECO:0000256" key="1">
    <source>
        <dbReference type="SAM" id="MobiDB-lite"/>
    </source>
</evidence>
<dbReference type="AlphaFoldDB" id="A0A6A4SX30"/>
<gene>
    <name evidence="2" type="ORF">F2P81_013329</name>
</gene>
<comment type="caution">
    <text evidence="2">The sequence shown here is derived from an EMBL/GenBank/DDBJ whole genome shotgun (WGS) entry which is preliminary data.</text>
</comment>
<protein>
    <submittedName>
        <fullName evidence="2">Uncharacterized protein</fullName>
    </submittedName>
</protein>
<evidence type="ECO:0000313" key="3">
    <source>
        <dbReference type="Proteomes" id="UP000438429"/>
    </source>
</evidence>
<sequence>MHVEKEHFSNILITNPQQNVIHRIQDVPLHFEKRTKVNFEHKLSTRKTTSVQQDVKTLQSSPSENNGNNSPLVSVCRRGPRPPGGAVDWSLERGAQRREVRLQLVPGLHRSSLLQPCQEANCHLQDVCFLQLGVWLLLDQLWSQETLELLDAAVDSLSA</sequence>
<dbReference type="EMBL" id="VEVO01000011">
    <property type="protein sequence ID" value="KAF0035571.1"/>
    <property type="molecule type" value="Genomic_DNA"/>
</dbReference>
<evidence type="ECO:0000313" key="2">
    <source>
        <dbReference type="EMBL" id="KAF0035571.1"/>
    </source>
</evidence>
<name>A0A6A4SX30_SCOMX</name>
<accession>A0A6A4SX30</accession>
<feature type="region of interest" description="Disordered" evidence="1">
    <location>
        <begin position="45"/>
        <end position="79"/>
    </location>
</feature>
<organism evidence="2 3">
    <name type="scientific">Scophthalmus maximus</name>
    <name type="common">Turbot</name>
    <name type="synonym">Psetta maxima</name>
    <dbReference type="NCBI Taxonomy" id="52904"/>
    <lineage>
        <taxon>Eukaryota</taxon>
        <taxon>Metazoa</taxon>
        <taxon>Chordata</taxon>
        <taxon>Craniata</taxon>
        <taxon>Vertebrata</taxon>
        <taxon>Euteleostomi</taxon>
        <taxon>Actinopterygii</taxon>
        <taxon>Neopterygii</taxon>
        <taxon>Teleostei</taxon>
        <taxon>Neoteleostei</taxon>
        <taxon>Acanthomorphata</taxon>
        <taxon>Carangaria</taxon>
        <taxon>Pleuronectiformes</taxon>
        <taxon>Pleuronectoidei</taxon>
        <taxon>Scophthalmidae</taxon>
        <taxon>Scophthalmus</taxon>
    </lineage>
</organism>
<dbReference type="Proteomes" id="UP000438429">
    <property type="component" value="Unassembled WGS sequence"/>
</dbReference>